<dbReference type="EMBL" id="DVNC01000020">
    <property type="protein sequence ID" value="HIU52867.1"/>
    <property type="molecule type" value="Genomic_DNA"/>
</dbReference>
<dbReference type="Gene3D" id="1.25.40.10">
    <property type="entry name" value="Tetratricopeptide repeat domain"/>
    <property type="match status" value="1"/>
</dbReference>
<dbReference type="AlphaFoldDB" id="A0A9D1SAT1"/>
<dbReference type="SUPFAM" id="SSF48452">
    <property type="entry name" value="TPR-like"/>
    <property type="match status" value="1"/>
</dbReference>
<evidence type="ECO:0000313" key="3">
    <source>
        <dbReference type="Proteomes" id="UP000824107"/>
    </source>
</evidence>
<evidence type="ECO:0000313" key="2">
    <source>
        <dbReference type="EMBL" id="HIU52867.1"/>
    </source>
</evidence>
<dbReference type="PROSITE" id="PS50005">
    <property type="entry name" value="TPR"/>
    <property type="match status" value="1"/>
</dbReference>
<protein>
    <recommendedName>
        <fullName evidence="4">Tetratricopeptide repeat protein</fullName>
    </recommendedName>
</protein>
<keyword evidence="1" id="KW-0802">TPR repeat</keyword>
<comment type="caution">
    <text evidence="2">The sequence shown here is derived from an EMBL/GenBank/DDBJ whole genome shotgun (WGS) entry which is preliminary data.</text>
</comment>
<reference evidence="2" key="2">
    <citation type="journal article" date="2021" name="PeerJ">
        <title>Extensive microbial diversity within the chicken gut microbiome revealed by metagenomics and culture.</title>
        <authorList>
            <person name="Gilroy R."/>
            <person name="Ravi A."/>
            <person name="Getino M."/>
            <person name="Pursley I."/>
            <person name="Horton D.L."/>
            <person name="Alikhan N.F."/>
            <person name="Baker D."/>
            <person name="Gharbi K."/>
            <person name="Hall N."/>
            <person name="Watson M."/>
            <person name="Adriaenssens E.M."/>
            <person name="Foster-Nyarko E."/>
            <person name="Jarju S."/>
            <person name="Secka A."/>
            <person name="Antonio M."/>
            <person name="Oren A."/>
            <person name="Chaudhuri R.R."/>
            <person name="La Ragione R."/>
            <person name="Hildebrand F."/>
            <person name="Pallen M.J."/>
        </authorList>
    </citation>
    <scope>NUCLEOTIDE SEQUENCE</scope>
    <source>
        <strain evidence="2">ChiW3-316</strain>
    </source>
</reference>
<dbReference type="SMART" id="SM00028">
    <property type="entry name" value="TPR"/>
    <property type="match status" value="1"/>
</dbReference>
<gene>
    <name evidence="2" type="ORF">IAD20_02175</name>
</gene>
<name>A0A9D1SAT1_9PROT</name>
<dbReference type="InterPro" id="IPR019734">
    <property type="entry name" value="TPR_rpt"/>
</dbReference>
<reference evidence="2" key="1">
    <citation type="submission" date="2020-10" db="EMBL/GenBank/DDBJ databases">
        <authorList>
            <person name="Gilroy R."/>
        </authorList>
    </citation>
    <scope>NUCLEOTIDE SEQUENCE</scope>
    <source>
        <strain evidence="2">ChiW3-316</strain>
    </source>
</reference>
<dbReference type="InterPro" id="IPR011990">
    <property type="entry name" value="TPR-like_helical_dom_sf"/>
</dbReference>
<dbReference type="Proteomes" id="UP000824107">
    <property type="component" value="Unassembled WGS sequence"/>
</dbReference>
<evidence type="ECO:0000256" key="1">
    <source>
        <dbReference type="PROSITE-ProRule" id="PRU00339"/>
    </source>
</evidence>
<feature type="repeat" description="TPR" evidence="1">
    <location>
        <begin position="150"/>
        <end position="183"/>
    </location>
</feature>
<proteinExistence type="predicted"/>
<organism evidence="2 3">
    <name type="scientific">Candidatus Scatocola faecipullorum</name>
    <dbReference type="NCBI Taxonomy" id="2840917"/>
    <lineage>
        <taxon>Bacteria</taxon>
        <taxon>Pseudomonadati</taxon>
        <taxon>Pseudomonadota</taxon>
        <taxon>Alphaproteobacteria</taxon>
        <taxon>Rhodospirillales</taxon>
        <taxon>Rhodospirillaceae</taxon>
        <taxon>Rhodospirillaceae incertae sedis</taxon>
        <taxon>Candidatus Scatocola</taxon>
    </lineage>
</organism>
<accession>A0A9D1SAT1</accession>
<sequence length="204" mass="23737">MKKLLALLAVMLAALGIWGAYRVLSYAEPDAAFYAEKVNRALEENEPQQAFDYINLGIEAYPDHLDLRFGKVYMCQMIADYDCMGNELVKILDYSAANDNRWKWLKEEDRDRLFMLGVVQNYQKILWEDNKTDVMRRVAETVLRYYPDHVESLNTMAVSYLSEGDWQNAESYLQTARQLAPEDNVVQANLKRWAEMKEEGKGKN</sequence>
<evidence type="ECO:0008006" key="4">
    <source>
        <dbReference type="Google" id="ProtNLM"/>
    </source>
</evidence>